<feature type="transmembrane region" description="Helical" evidence="1">
    <location>
        <begin position="157"/>
        <end position="173"/>
    </location>
</feature>
<feature type="transmembrane region" description="Helical" evidence="1">
    <location>
        <begin position="330"/>
        <end position="355"/>
    </location>
</feature>
<feature type="transmembrane region" description="Helical" evidence="1">
    <location>
        <begin position="290"/>
        <end position="310"/>
    </location>
</feature>
<reference evidence="3" key="1">
    <citation type="submission" date="2017-09" db="EMBL/GenBank/DDBJ databases">
        <title>Depth-based differentiation of microbial function through sediment-hosted aquifers and enrichment of novel symbionts in the deep terrestrial subsurface.</title>
        <authorList>
            <person name="Probst A.J."/>
            <person name="Ladd B."/>
            <person name="Jarett J.K."/>
            <person name="Geller-Mcgrath D.E."/>
            <person name="Sieber C.M.K."/>
            <person name="Emerson J.B."/>
            <person name="Anantharaman K."/>
            <person name="Thomas B.C."/>
            <person name="Malmstrom R."/>
            <person name="Stieglmeier M."/>
            <person name="Klingl A."/>
            <person name="Woyke T."/>
            <person name="Ryan C.M."/>
            <person name="Banfield J.F."/>
        </authorList>
    </citation>
    <scope>NUCLEOTIDE SEQUENCE [LARGE SCALE GENOMIC DNA]</scope>
</reference>
<evidence type="ECO:0000313" key="3">
    <source>
        <dbReference type="Proteomes" id="UP000230093"/>
    </source>
</evidence>
<dbReference type="Proteomes" id="UP000230093">
    <property type="component" value="Unassembled WGS sequence"/>
</dbReference>
<feature type="transmembrane region" description="Helical" evidence="1">
    <location>
        <begin position="221"/>
        <end position="249"/>
    </location>
</feature>
<accession>A0A2H0W9S8</accession>
<feature type="transmembrane region" description="Helical" evidence="1">
    <location>
        <begin position="20"/>
        <end position="36"/>
    </location>
</feature>
<name>A0A2H0W9S8_9BACT</name>
<keyword evidence="1" id="KW-1133">Transmembrane helix</keyword>
<protein>
    <recommendedName>
        <fullName evidence="4">Glycosyltransferase RgtA/B/C/D-like domain-containing protein</fullName>
    </recommendedName>
</protein>
<evidence type="ECO:0000256" key="1">
    <source>
        <dbReference type="SAM" id="Phobius"/>
    </source>
</evidence>
<comment type="caution">
    <text evidence="2">The sequence shown here is derived from an EMBL/GenBank/DDBJ whole genome shotgun (WGS) entry which is preliminary data.</text>
</comment>
<evidence type="ECO:0008006" key="4">
    <source>
        <dbReference type="Google" id="ProtNLM"/>
    </source>
</evidence>
<dbReference type="AlphaFoldDB" id="A0A2H0W9S8"/>
<feature type="transmembrane region" description="Helical" evidence="1">
    <location>
        <begin position="367"/>
        <end position="385"/>
    </location>
</feature>
<keyword evidence="1" id="KW-0472">Membrane</keyword>
<feature type="transmembrane region" description="Helical" evidence="1">
    <location>
        <begin position="131"/>
        <end position="151"/>
    </location>
</feature>
<sequence>MKKIINWKSIIIWVKKNKFILLSLILFLLVRTFILLNPPADYLGVPREGYSDVTHFYEGYANMWWYGLTPYLEHLFEYPPAAIPLIALPLAVDLAGVGFYYLNYRVQIFLIELVIYFFILKTLKKTFSNPFQRYASIIFYNLAPIIANGFWYDGIDLAFSGSLILALISYLFLNKQKFIHKVVFWSLFWLSVAIKFVTFPLFFLFFIIKNKNFKKSFKEEFIALVTGFLIIWAVPLAVFRSSLSVALFFHAKRPLHASSFPAFIIYTINHFTNSEVFRNLEWFGPLTQKALFLSFIFLGVTTVLVSFWAIMKKIKDKQINPYTLMLKTSLIYLLAFMMTSKIISPPFHIWTTLLLTVFPYKNRKTQFAFLLLGLWTLILNTTNIVKLPETIMIYPFTWQYLRHILRFPPLILIAFLMMKKQEKFIKS</sequence>
<feature type="transmembrane region" description="Helical" evidence="1">
    <location>
        <begin position="185"/>
        <end position="209"/>
    </location>
</feature>
<keyword evidence="1" id="KW-0812">Transmembrane</keyword>
<gene>
    <name evidence="2" type="ORF">COT75_01855</name>
</gene>
<organism evidence="2 3">
    <name type="scientific">Candidatus Beckwithbacteria bacterium CG10_big_fil_rev_8_21_14_0_10_34_10</name>
    <dbReference type="NCBI Taxonomy" id="1974495"/>
    <lineage>
        <taxon>Bacteria</taxon>
        <taxon>Candidatus Beckwithiibacteriota</taxon>
    </lineage>
</organism>
<evidence type="ECO:0000313" key="2">
    <source>
        <dbReference type="EMBL" id="PIS09403.1"/>
    </source>
</evidence>
<proteinExistence type="predicted"/>
<dbReference type="EMBL" id="PEZT01000010">
    <property type="protein sequence ID" value="PIS09403.1"/>
    <property type="molecule type" value="Genomic_DNA"/>
</dbReference>
<feature type="transmembrane region" description="Helical" evidence="1">
    <location>
        <begin position="98"/>
        <end position="119"/>
    </location>
</feature>